<gene>
    <name evidence="11" type="ORF">ACFQ03_05890</name>
</gene>
<dbReference type="PANTHER" id="PTHR42713">
    <property type="entry name" value="HISTIDINE KINASE-RELATED"/>
    <property type="match status" value="1"/>
</dbReference>
<dbReference type="PROSITE" id="PS50110">
    <property type="entry name" value="RESPONSE_REGULATORY"/>
    <property type="match status" value="1"/>
</dbReference>
<feature type="domain" description="HTH araC/xylS-type" evidence="9">
    <location>
        <begin position="438"/>
        <end position="527"/>
    </location>
</feature>
<keyword evidence="2" id="KW-0963">Cytoplasm</keyword>
<dbReference type="SUPFAM" id="SSF46689">
    <property type="entry name" value="Homeodomain-like"/>
    <property type="match status" value="1"/>
</dbReference>
<dbReference type="InterPro" id="IPR018060">
    <property type="entry name" value="HTH_AraC"/>
</dbReference>
<evidence type="ECO:0000259" key="10">
    <source>
        <dbReference type="PROSITE" id="PS50110"/>
    </source>
</evidence>
<dbReference type="SUPFAM" id="SSF52172">
    <property type="entry name" value="CheY-like"/>
    <property type="match status" value="1"/>
</dbReference>
<dbReference type="EMBL" id="JBHTIU010000021">
    <property type="protein sequence ID" value="MFD0868673.1"/>
    <property type="molecule type" value="Genomic_DNA"/>
</dbReference>
<dbReference type="Proteomes" id="UP001597120">
    <property type="component" value="Unassembled WGS sequence"/>
</dbReference>
<feature type="domain" description="Response regulatory" evidence="10">
    <location>
        <begin position="4"/>
        <end position="121"/>
    </location>
</feature>
<dbReference type="InterPro" id="IPR011006">
    <property type="entry name" value="CheY-like_superfamily"/>
</dbReference>
<reference evidence="12" key="1">
    <citation type="journal article" date="2019" name="Int. J. Syst. Evol. Microbiol.">
        <title>The Global Catalogue of Microorganisms (GCM) 10K type strain sequencing project: providing services to taxonomists for standard genome sequencing and annotation.</title>
        <authorList>
            <consortium name="The Broad Institute Genomics Platform"/>
            <consortium name="The Broad Institute Genome Sequencing Center for Infectious Disease"/>
            <person name="Wu L."/>
            <person name="Ma J."/>
        </authorList>
    </citation>
    <scope>NUCLEOTIDE SEQUENCE [LARGE SCALE GENOMIC DNA]</scope>
    <source>
        <strain evidence="12">CCUG 57263</strain>
    </source>
</reference>
<dbReference type="InterPro" id="IPR009057">
    <property type="entry name" value="Homeodomain-like_sf"/>
</dbReference>
<dbReference type="PANTHER" id="PTHR42713:SF3">
    <property type="entry name" value="TRANSCRIPTIONAL REGULATORY PROTEIN HPTR"/>
    <property type="match status" value="1"/>
</dbReference>
<dbReference type="Gene3D" id="1.10.10.60">
    <property type="entry name" value="Homeodomain-like"/>
    <property type="match status" value="2"/>
</dbReference>
<evidence type="ECO:0000256" key="8">
    <source>
        <dbReference type="PROSITE-ProRule" id="PRU00169"/>
    </source>
</evidence>
<evidence type="ECO:0000259" key="9">
    <source>
        <dbReference type="PROSITE" id="PS01124"/>
    </source>
</evidence>
<keyword evidence="4" id="KW-0902">Two-component regulatory system</keyword>
<dbReference type="Gene3D" id="3.40.50.2300">
    <property type="match status" value="1"/>
</dbReference>
<keyword evidence="7" id="KW-0804">Transcription</keyword>
<evidence type="ECO:0000256" key="7">
    <source>
        <dbReference type="ARBA" id="ARBA00023163"/>
    </source>
</evidence>
<sequence length="527" mass="59422">MTFKMLIVDDEPVICSGLRHTIPWETLGIDVVGEAYDGEEALRIAAVRPLDLVLTDISMEGMDGLELAGTLKSRYPHIRVILISGYEQFEYARQAVRLGIEDYLLKPVDIDELLGLVAKITGQLAADRERKHRKEREEWLGWLNDQMQGIDRACPPAALLWESEAPTDCRVIVSQLDDYACWRQHLSEAESKQMRMRWKAAVEAALQAGGWYPLSIFHHPNLLVTMAAGASASCIDSAPGASCTNAQFDMLERLLSETSERWEGPGRLAFGVSGSFSDPACFRLHGMEAVQALRRRAIEADRIVFEYGHEIRTPPRSVPCLSDEMSQWEERLARSILKEAEYEVAVAVRELLNCCRARRMLLDEAVQVCDELRLMVCRKLRESGLRIGGEAAGYPLARLDPHVYNSYASIETIFIEQLLALASAAVPPCPGKAWRIMEQAKSYIIQNSGSDLRAADVAGWLQITPNYFSMLFKQHTGKNFSEFLNEQRIKRAKELLLESTDRVYEIADQVGYKEYKYFSAILRPTPA</sequence>
<organism evidence="11 12">
    <name type="scientific">Paenibacillus residui</name>
    <dbReference type="NCBI Taxonomy" id="629724"/>
    <lineage>
        <taxon>Bacteria</taxon>
        <taxon>Bacillati</taxon>
        <taxon>Bacillota</taxon>
        <taxon>Bacilli</taxon>
        <taxon>Bacillales</taxon>
        <taxon>Paenibacillaceae</taxon>
        <taxon>Paenibacillus</taxon>
    </lineage>
</organism>
<dbReference type="InterPro" id="IPR051552">
    <property type="entry name" value="HptR"/>
</dbReference>
<evidence type="ECO:0000256" key="4">
    <source>
        <dbReference type="ARBA" id="ARBA00023012"/>
    </source>
</evidence>
<protein>
    <submittedName>
        <fullName evidence="11">Response regulator</fullName>
    </submittedName>
</protein>
<keyword evidence="5" id="KW-0805">Transcription regulation</keyword>
<dbReference type="SMART" id="SM00448">
    <property type="entry name" value="REC"/>
    <property type="match status" value="1"/>
</dbReference>
<dbReference type="RefSeq" id="WP_379286748.1">
    <property type="nucleotide sequence ID" value="NZ_JBHTIU010000021.1"/>
</dbReference>
<evidence type="ECO:0000313" key="11">
    <source>
        <dbReference type="EMBL" id="MFD0868673.1"/>
    </source>
</evidence>
<dbReference type="Pfam" id="PF00072">
    <property type="entry name" value="Response_reg"/>
    <property type="match status" value="1"/>
</dbReference>
<evidence type="ECO:0000256" key="1">
    <source>
        <dbReference type="ARBA" id="ARBA00004496"/>
    </source>
</evidence>
<keyword evidence="6" id="KW-0238">DNA-binding</keyword>
<evidence type="ECO:0000256" key="6">
    <source>
        <dbReference type="ARBA" id="ARBA00023125"/>
    </source>
</evidence>
<accession>A0ABW3D5H2</accession>
<evidence type="ECO:0000256" key="3">
    <source>
        <dbReference type="ARBA" id="ARBA00022553"/>
    </source>
</evidence>
<keyword evidence="3 8" id="KW-0597">Phosphoprotein</keyword>
<feature type="modified residue" description="4-aspartylphosphate" evidence="8">
    <location>
        <position position="56"/>
    </location>
</feature>
<name>A0ABW3D5H2_9BACL</name>
<dbReference type="Pfam" id="PF12833">
    <property type="entry name" value="HTH_18"/>
    <property type="match status" value="1"/>
</dbReference>
<dbReference type="SMART" id="SM00342">
    <property type="entry name" value="HTH_ARAC"/>
    <property type="match status" value="1"/>
</dbReference>
<keyword evidence="12" id="KW-1185">Reference proteome</keyword>
<comment type="caution">
    <text evidence="11">The sequence shown here is derived from an EMBL/GenBank/DDBJ whole genome shotgun (WGS) entry which is preliminary data.</text>
</comment>
<dbReference type="CDD" id="cd17536">
    <property type="entry name" value="REC_YesN-like"/>
    <property type="match status" value="1"/>
</dbReference>
<comment type="subcellular location">
    <subcellularLocation>
        <location evidence="1">Cytoplasm</location>
    </subcellularLocation>
</comment>
<dbReference type="PROSITE" id="PS01124">
    <property type="entry name" value="HTH_ARAC_FAMILY_2"/>
    <property type="match status" value="1"/>
</dbReference>
<dbReference type="InterPro" id="IPR001789">
    <property type="entry name" value="Sig_transdc_resp-reg_receiver"/>
</dbReference>
<evidence type="ECO:0000256" key="5">
    <source>
        <dbReference type="ARBA" id="ARBA00023015"/>
    </source>
</evidence>
<evidence type="ECO:0000256" key="2">
    <source>
        <dbReference type="ARBA" id="ARBA00022490"/>
    </source>
</evidence>
<evidence type="ECO:0000313" key="12">
    <source>
        <dbReference type="Proteomes" id="UP001597120"/>
    </source>
</evidence>
<proteinExistence type="predicted"/>